<dbReference type="STRING" id="272562.CA_C0960"/>
<dbReference type="PIR" id="E97018">
    <property type="entry name" value="E97018"/>
</dbReference>
<dbReference type="Proteomes" id="UP000000814">
    <property type="component" value="Chromosome"/>
</dbReference>
<dbReference type="PANTHER" id="PTHR10587:SF125">
    <property type="entry name" value="POLYSACCHARIDE DEACETYLASE YHEN-RELATED"/>
    <property type="match status" value="1"/>
</dbReference>
<sequence>MKKAKEKYLIFILIFLLLPINAKAESKGILGKKEEKIAFLTFDDGPTPNNTVKIINELNKNKIKATFFIVGEKGEEHTKAMEELVKNKMCIMPHSYTHKLSIYKSLDNYNDDLDKCIGFINKVKKNKKELKYVRMPGGSYSRYNKYVVSSIRKGILKRNMNYVDWNVCSGDAEAHYVSREKIISNVKKQCKDQKIIVILMHDSYYKKTTVESISEIAKYLKEKDYKFKTFDNISEKERKELIRMGVMNKKQKIDK</sequence>
<gene>
    <name evidence="2" type="ordered locus">CA_C0960</name>
</gene>
<dbReference type="PROSITE" id="PS51677">
    <property type="entry name" value="NODB"/>
    <property type="match status" value="1"/>
</dbReference>
<keyword evidence="2" id="KW-0378">Hydrolase</keyword>
<dbReference type="GO" id="GO:0045493">
    <property type="term" value="P:xylan catabolic process"/>
    <property type="evidence" value="ECO:0007669"/>
    <property type="project" value="UniProtKB-KW"/>
</dbReference>
<evidence type="ECO:0000313" key="3">
    <source>
        <dbReference type="Proteomes" id="UP000000814"/>
    </source>
</evidence>
<protein>
    <submittedName>
        <fullName evidence="2">Predicted xylanase related protein</fullName>
    </submittedName>
</protein>
<evidence type="ECO:0000259" key="1">
    <source>
        <dbReference type="PROSITE" id="PS51677"/>
    </source>
</evidence>
<dbReference type="Pfam" id="PF01522">
    <property type="entry name" value="Polysacc_deac_1"/>
    <property type="match status" value="1"/>
</dbReference>
<dbReference type="OrthoDB" id="258610at2"/>
<keyword evidence="2" id="KW-0119">Carbohydrate metabolism</keyword>
<dbReference type="RefSeq" id="WP_010964278.1">
    <property type="nucleotide sequence ID" value="NC_003030.1"/>
</dbReference>
<evidence type="ECO:0000313" key="2">
    <source>
        <dbReference type="EMBL" id="AAK78936.1"/>
    </source>
</evidence>
<dbReference type="GO" id="GO:0016798">
    <property type="term" value="F:hydrolase activity, acting on glycosyl bonds"/>
    <property type="evidence" value="ECO:0007669"/>
    <property type="project" value="UniProtKB-KW"/>
</dbReference>
<organism evidence="2 3">
    <name type="scientific">Clostridium acetobutylicum (strain ATCC 824 / DSM 792 / JCM 1419 / IAM 19013 / LMG 5710 / NBRC 13948 / NRRL B-527 / VKM B-1787 / 2291 / W)</name>
    <dbReference type="NCBI Taxonomy" id="272562"/>
    <lineage>
        <taxon>Bacteria</taxon>
        <taxon>Bacillati</taxon>
        <taxon>Bacillota</taxon>
        <taxon>Clostridia</taxon>
        <taxon>Eubacteriales</taxon>
        <taxon>Clostridiaceae</taxon>
        <taxon>Clostridium</taxon>
    </lineage>
</organism>
<dbReference type="GO" id="GO:0016810">
    <property type="term" value="F:hydrolase activity, acting on carbon-nitrogen (but not peptide) bonds"/>
    <property type="evidence" value="ECO:0007669"/>
    <property type="project" value="InterPro"/>
</dbReference>
<keyword evidence="3" id="KW-1185">Reference proteome</keyword>
<dbReference type="CDD" id="cd10944">
    <property type="entry name" value="CE4_SmPgdA_like"/>
    <property type="match status" value="1"/>
</dbReference>
<dbReference type="InterPro" id="IPR050248">
    <property type="entry name" value="Polysacc_deacetylase_ArnD"/>
</dbReference>
<dbReference type="EMBL" id="AE001437">
    <property type="protein sequence ID" value="AAK78936.1"/>
    <property type="molecule type" value="Genomic_DNA"/>
</dbReference>
<feature type="domain" description="NodB homology" evidence="1">
    <location>
        <begin position="36"/>
        <end position="228"/>
    </location>
</feature>
<dbReference type="PATRIC" id="fig|272562.8.peg.1169"/>
<dbReference type="eggNOG" id="COG0726">
    <property type="taxonomic scope" value="Bacteria"/>
</dbReference>
<dbReference type="InterPro" id="IPR011330">
    <property type="entry name" value="Glyco_hydro/deAcase_b/a-brl"/>
</dbReference>
<keyword evidence="2" id="KW-0326">Glycosidase</keyword>
<keyword evidence="2" id="KW-0858">Xylan degradation</keyword>
<dbReference type="GeneID" id="44997470"/>
<reference evidence="2 3" key="1">
    <citation type="journal article" date="2001" name="J. Bacteriol.">
        <title>Genome sequence and comparative analysis of the solvent-producing bacterium Clostridium acetobutylicum.</title>
        <authorList>
            <person name="Nolling J."/>
            <person name="Breton G."/>
            <person name="Omelchenko M.V."/>
            <person name="Makarova K.S."/>
            <person name="Zeng Q."/>
            <person name="Gibson R."/>
            <person name="Lee H.M."/>
            <person name="Dubois J."/>
            <person name="Qiu D."/>
            <person name="Hitti J."/>
            <person name="Wolf Y.I."/>
            <person name="Tatusov R.L."/>
            <person name="Sabathe F."/>
            <person name="Doucette-Stamm L."/>
            <person name="Soucaille P."/>
            <person name="Daly M.J."/>
            <person name="Bennett G.N."/>
            <person name="Koonin E.V."/>
            <person name="Smith D.R."/>
        </authorList>
    </citation>
    <scope>NUCLEOTIDE SEQUENCE [LARGE SCALE GENOMIC DNA]</scope>
    <source>
        <strain evidence="3">ATCC 824 / DSM 792 / JCM 1419 / LMG 5710 / VKM B-1787</strain>
    </source>
</reference>
<dbReference type="SUPFAM" id="SSF88713">
    <property type="entry name" value="Glycoside hydrolase/deacetylase"/>
    <property type="match status" value="1"/>
</dbReference>
<accession>Q97KF9</accession>
<keyword evidence="2" id="KW-0624">Polysaccharide degradation</keyword>
<dbReference type="PANTHER" id="PTHR10587">
    <property type="entry name" value="GLYCOSYL TRANSFERASE-RELATED"/>
    <property type="match status" value="1"/>
</dbReference>
<dbReference type="AlphaFoldDB" id="Q97KF9"/>
<dbReference type="KEGG" id="cac:CA_C0960"/>
<proteinExistence type="predicted"/>
<dbReference type="InterPro" id="IPR002509">
    <property type="entry name" value="NODB_dom"/>
</dbReference>
<name>Q97KF9_CLOAB</name>
<dbReference type="HOGENOM" id="CLU_021264_6_3_9"/>
<dbReference type="Gene3D" id="3.20.20.370">
    <property type="entry name" value="Glycoside hydrolase/deacetylase"/>
    <property type="match status" value="1"/>
</dbReference>